<evidence type="ECO:0000256" key="1">
    <source>
        <dbReference type="SAM" id="MobiDB-lite"/>
    </source>
</evidence>
<feature type="transmembrane region" description="Helical" evidence="2">
    <location>
        <begin position="106"/>
        <end position="126"/>
    </location>
</feature>
<protein>
    <submittedName>
        <fullName evidence="4">2TM domain-containing protein</fullName>
    </submittedName>
</protein>
<feature type="region of interest" description="Disordered" evidence="1">
    <location>
        <begin position="1"/>
        <end position="23"/>
    </location>
</feature>
<evidence type="ECO:0000313" key="4">
    <source>
        <dbReference type="EMBL" id="MFG3818338.1"/>
    </source>
</evidence>
<proteinExistence type="predicted"/>
<keyword evidence="5" id="KW-1185">Reference proteome</keyword>
<comment type="caution">
    <text evidence="4">The sequence shown here is derived from an EMBL/GenBank/DDBJ whole genome shotgun (WGS) entry which is preliminary data.</text>
</comment>
<evidence type="ECO:0000259" key="3">
    <source>
        <dbReference type="Pfam" id="PF13239"/>
    </source>
</evidence>
<dbReference type="Pfam" id="PF13239">
    <property type="entry name" value="2TM"/>
    <property type="match status" value="1"/>
</dbReference>
<evidence type="ECO:0000256" key="2">
    <source>
        <dbReference type="SAM" id="Phobius"/>
    </source>
</evidence>
<sequence length="171" mass="19711">MTNADRSPLANPDARGSDSRFIDVPTRDNYDRDAVQEILQLAIARRQDIEQYSRSQLLELADEIGIDRTDLYAAEQRWLAQNGDRSQRQQFVAAQRQRLKLNLGKFGIVNGFLLLIDLVSSGHLGWSLTLGLGWGMFIALDAWKSLQPDTEDFEKRFQKWQLQQKTVDDWD</sequence>
<organism evidence="4 5">
    <name type="scientific">Limnothrix redekei LRLZ20PSL1</name>
    <dbReference type="NCBI Taxonomy" id="3112953"/>
    <lineage>
        <taxon>Bacteria</taxon>
        <taxon>Bacillati</taxon>
        <taxon>Cyanobacteriota</taxon>
        <taxon>Cyanophyceae</taxon>
        <taxon>Pseudanabaenales</taxon>
        <taxon>Pseudanabaenaceae</taxon>
        <taxon>Limnothrix</taxon>
    </lineage>
</organism>
<name>A0ABW7CB09_9CYAN</name>
<gene>
    <name evidence="4" type="ORF">VPK24_11875</name>
</gene>
<accession>A0ABW7CB09</accession>
<keyword evidence="2" id="KW-0812">Transmembrane</keyword>
<reference evidence="5" key="1">
    <citation type="journal article" date="2024" name="Algal Res.">
        <title>Biochemical, toxicological and genomic investigation of a high-biomass producing Limnothrix strain isolated from Italian shallow drinking water reservoir.</title>
        <authorList>
            <person name="Simonazzi M."/>
            <person name="Shishido T.K."/>
            <person name="Delbaje E."/>
            <person name="Wahlsten M."/>
            <person name="Fewer D.P."/>
            <person name="Sivonen K."/>
            <person name="Pezzolesi L."/>
            <person name="Pistocchi R."/>
        </authorList>
    </citation>
    <scope>NUCLEOTIDE SEQUENCE [LARGE SCALE GENOMIC DNA]</scope>
    <source>
        <strain evidence="5">LRLZ20PSL1</strain>
    </source>
</reference>
<keyword evidence="2" id="KW-1133">Transmembrane helix</keyword>
<evidence type="ECO:0000313" key="5">
    <source>
        <dbReference type="Proteomes" id="UP001604335"/>
    </source>
</evidence>
<dbReference type="Proteomes" id="UP001604335">
    <property type="component" value="Unassembled WGS sequence"/>
</dbReference>
<feature type="domain" description="2TM" evidence="3">
    <location>
        <begin position="87"/>
        <end position="164"/>
    </location>
</feature>
<dbReference type="RefSeq" id="WP_099535604.1">
    <property type="nucleotide sequence ID" value="NZ_JAZAQF010000069.1"/>
</dbReference>
<dbReference type="InterPro" id="IPR025698">
    <property type="entry name" value="2TM_dom"/>
</dbReference>
<keyword evidence="2" id="KW-0472">Membrane</keyword>
<dbReference type="EMBL" id="JAZAQF010000069">
    <property type="protein sequence ID" value="MFG3818338.1"/>
    <property type="molecule type" value="Genomic_DNA"/>
</dbReference>